<dbReference type="RefSeq" id="WP_380063241.1">
    <property type="nucleotide sequence ID" value="NZ_JBHSEI010000015.1"/>
</dbReference>
<gene>
    <name evidence="4" type="ORF">ACFO0D_18165</name>
</gene>
<dbReference type="InterPro" id="IPR013655">
    <property type="entry name" value="PAS_fold_3"/>
</dbReference>
<dbReference type="PANTHER" id="PTHR45228">
    <property type="entry name" value="CYCLIC DI-GMP PHOSPHODIESTERASE TM_0186-RELATED"/>
    <property type="match status" value="1"/>
</dbReference>
<protein>
    <submittedName>
        <fullName evidence="4">HD domain-containing phosphohydrolase</fullName>
    </submittedName>
</protein>
<reference evidence="5" key="1">
    <citation type="journal article" date="2019" name="Int. J. Syst. Evol. Microbiol.">
        <title>The Global Catalogue of Microorganisms (GCM) 10K type strain sequencing project: providing services to taxonomists for standard genome sequencing and annotation.</title>
        <authorList>
            <consortium name="The Broad Institute Genomics Platform"/>
            <consortium name="The Broad Institute Genome Sequencing Center for Infectious Disease"/>
            <person name="Wu L."/>
            <person name="Ma J."/>
        </authorList>
    </citation>
    <scope>NUCLEOTIDE SEQUENCE [LARGE SCALE GENOMIC DNA]</scope>
    <source>
        <strain evidence="5">CCUG 55995</strain>
    </source>
</reference>
<dbReference type="SUPFAM" id="SSF109604">
    <property type="entry name" value="HD-domain/PDEase-like"/>
    <property type="match status" value="1"/>
</dbReference>
<dbReference type="InterPro" id="IPR003607">
    <property type="entry name" value="HD/PDEase_dom"/>
</dbReference>
<evidence type="ECO:0000259" key="2">
    <source>
        <dbReference type="PROSITE" id="PS50113"/>
    </source>
</evidence>
<dbReference type="CDD" id="cd00130">
    <property type="entry name" value="PAS"/>
    <property type="match status" value="1"/>
</dbReference>
<accession>A0ABV9ID42</accession>
<evidence type="ECO:0000259" key="3">
    <source>
        <dbReference type="PROSITE" id="PS51832"/>
    </source>
</evidence>
<feature type="domain" description="PAS" evidence="1">
    <location>
        <begin position="12"/>
        <end position="82"/>
    </location>
</feature>
<dbReference type="SMART" id="SM00091">
    <property type="entry name" value="PAS"/>
    <property type="match status" value="1"/>
</dbReference>
<dbReference type="SUPFAM" id="SSF55785">
    <property type="entry name" value="PYP-like sensor domain (PAS domain)"/>
    <property type="match status" value="1"/>
</dbReference>
<organism evidence="4 5">
    <name type="scientific">Deinococcus hohokamensis</name>
    <dbReference type="NCBI Taxonomy" id="309883"/>
    <lineage>
        <taxon>Bacteria</taxon>
        <taxon>Thermotogati</taxon>
        <taxon>Deinococcota</taxon>
        <taxon>Deinococci</taxon>
        <taxon>Deinococcales</taxon>
        <taxon>Deinococcaceae</taxon>
        <taxon>Deinococcus</taxon>
    </lineage>
</organism>
<dbReference type="PANTHER" id="PTHR45228:SF8">
    <property type="entry name" value="TWO-COMPONENT RESPONSE REGULATOR-RELATED"/>
    <property type="match status" value="1"/>
</dbReference>
<dbReference type="PROSITE" id="PS51832">
    <property type="entry name" value="HD_GYP"/>
    <property type="match status" value="1"/>
</dbReference>
<dbReference type="PROSITE" id="PS50112">
    <property type="entry name" value="PAS"/>
    <property type="match status" value="1"/>
</dbReference>
<keyword evidence="5" id="KW-1185">Reference proteome</keyword>
<dbReference type="Proteomes" id="UP001595952">
    <property type="component" value="Unassembled WGS sequence"/>
</dbReference>
<dbReference type="Pfam" id="PF08447">
    <property type="entry name" value="PAS_3"/>
    <property type="match status" value="1"/>
</dbReference>
<name>A0ABV9ID42_9DEIO</name>
<dbReference type="SMART" id="SM00471">
    <property type="entry name" value="HDc"/>
    <property type="match status" value="1"/>
</dbReference>
<dbReference type="Gene3D" id="1.10.3210.10">
    <property type="entry name" value="Hypothetical protein af1432"/>
    <property type="match status" value="1"/>
</dbReference>
<dbReference type="CDD" id="cd00077">
    <property type="entry name" value="HDc"/>
    <property type="match status" value="1"/>
</dbReference>
<dbReference type="PROSITE" id="PS50113">
    <property type="entry name" value="PAC"/>
    <property type="match status" value="1"/>
</dbReference>
<evidence type="ECO:0000313" key="4">
    <source>
        <dbReference type="EMBL" id="MFC4640259.1"/>
    </source>
</evidence>
<evidence type="ECO:0000259" key="1">
    <source>
        <dbReference type="PROSITE" id="PS50112"/>
    </source>
</evidence>
<dbReference type="NCBIfam" id="TIGR00229">
    <property type="entry name" value="sensory_box"/>
    <property type="match status" value="1"/>
</dbReference>
<dbReference type="SMART" id="SM00086">
    <property type="entry name" value="PAC"/>
    <property type="match status" value="1"/>
</dbReference>
<dbReference type="InterPro" id="IPR001610">
    <property type="entry name" value="PAC"/>
</dbReference>
<dbReference type="InterPro" id="IPR052020">
    <property type="entry name" value="Cyclic_di-GMP/3'3'-cGAMP_PDE"/>
</dbReference>
<proteinExistence type="predicted"/>
<dbReference type="Pfam" id="PF13487">
    <property type="entry name" value="HD_5"/>
    <property type="match status" value="1"/>
</dbReference>
<evidence type="ECO:0000313" key="5">
    <source>
        <dbReference type="Proteomes" id="UP001595952"/>
    </source>
</evidence>
<feature type="domain" description="PAC" evidence="2">
    <location>
        <begin position="86"/>
        <end position="138"/>
    </location>
</feature>
<dbReference type="InterPro" id="IPR035965">
    <property type="entry name" value="PAS-like_dom_sf"/>
</dbReference>
<dbReference type="EMBL" id="JBHSEI010000015">
    <property type="protein sequence ID" value="MFC4640259.1"/>
    <property type="molecule type" value="Genomic_DNA"/>
</dbReference>
<sequence>MTSTEPSASKDDSFDYQLLFEHAGVGLLEIDFDGIIRRINPNGAAFFGYPVDVLTGQSVLNVTHPEDVTRTIDALQQVILKASSLVVLEKRYIRADGQVVWSRSRVSLLPNPTGPATSVVAVIADITEIKRAQQDLEALNISLQATLEGGLLGLGIALEARDLETSGHTRRVLAHSMQLGEALNLDPETLTELKHGASLHDLGKLTIPDAILLKPGRLNAAEWAIMQTHAQNGHDIAARIPTLPRGALDVIRHHHERWDGTGYPDRLAGVEIPLLARIFAVCDVYDALTSERPYKPAWTHQAAVKELIAQRGRQFDPRIVDTFLGLLPAVPVSQGSGVDNA</sequence>
<dbReference type="Gene3D" id="3.30.450.20">
    <property type="entry name" value="PAS domain"/>
    <property type="match status" value="1"/>
</dbReference>
<feature type="domain" description="HD-GYP" evidence="3">
    <location>
        <begin position="143"/>
        <end position="339"/>
    </location>
</feature>
<dbReference type="InterPro" id="IPR000700">
    <property type="entry name" value="PAS-assoc_C"/>
</dbReference>
<dbReference type="InterPro" id="IPR037522">
    <property type="entry name" value="HD_GYP_dom"/>
</dbReference>
<dbReference type="InterPro" id="IPR000014">
    <property type="entry name" value="PAS"/>
</dbReference>
<comment type="caution">
    <text evidence="4">The sequence shown here is derived from an EMBL/GenBank/DDBJ whole genome shotgun (WGS) entry which is preliminary data.</text>
</comment>